<sequence>MDKLYLSGVEWISSDSLKITSRFIVTTCSLDSPARAAVTSLNQFNGFYGCLYCYAKGQSLRPGKFVYPLSQCYKKQRTDNELRDNMAYAFDNNKKRHRIKTIWSLVASPLFNIRDGVVVEAMHAVYLGAVRQHTRLFITSSKAEYYVGNVPYQITIKLELNHGGNTNNLL</sequence>
<accession>A0AAV7I2V3</accession>
<dbReference type="Proteomes" id="UP000826195">
    <property type="component" value="Unassembled WGS sequence"/>
</dbReference>
<evidence type="ECO:0000313" key="1">
    <source>
        <dbReference type="EMBL" id="KAH0552471.1"/>
    </source>
</evidence>
<name>A0AAV7I2V3_COTGL</name>
<comment type="caution">
    <text evidence="1">The sequence shown here is derived from an EMBL/GenBank/DDBJ whole genome shotgun (WGS) entry which is preliminary data.</text>
</comment>
<dbReference type="EMBL" id="JAHXZJ010001492">
    <property type="protein sequence ID" value="KAH0552471.1"/>
    <property type="molecule type" value="Genomic_DNA"/>
</dbReference>
<proteinExistence type="predicted"/>
<protein>
    <submittedName>
        <fullName evidence="1">Uncharacterized protein</fullName>
    </submittedName>
</protein>
<reference evidence="1 2" key="1">
    <citation type="journal article" date="2021" name="J. Hered.">
        <title>A chromosome-level genome assembly of the parasitoid wasp, Cotesia glomerata (Hymenoptera: Braconidae).</title>
        <authorList>
            <person name="Pinto B.J."/>
            <person name="Weis J.J."/>
            <person name="Gamble T."/>
            <person name="Ode P.J."/>
            <person name="Paul R."/>
            <person name="Zaspel J.M."/>
        </authorList>
    </citation>
    <scope>NUCLEOTIDE SEQUENCE [LARGE SCALE GENOMIC DNA]</scope>
    <source>
        <strain evidence="1">CgM1</strain>
    </source>
</reference>
<gene>
    <name evidence="1" type="ORF">KQX54_010572</name>
</gene>
<keyword evidence="2" id="KW-1185">Reference proteome</keyword>
<organism evidence="1 2">
    <name type="scientific">Cotesia glomerata</name>
    <name type="common">Lepidopteran parasitic wasp</name>
    <name type="synonym">Apanteles glomeratus</name>
    <dbReference type="NCBI Taxonomy" id="32391"/>
    <lineage>
        <taxon>Eukaryota</taxon>
        <taxon>Metazoa</taxon>
        <taxon>Ecdysozoa</taxon>
        <taxon>Arthropoda</taxon>
        <taxon>Hexapoda</taxon>
        <taxon>Insecta</taxon>
        <taxon>Pterygota</taxon>
        <taxon>Neoptera</taxon>
        <taxon>Endopterygota</taxon>
        <taxon>Hymenoptera</taxon>
        <taxon>Apocrita</taxon>
        <taxon>Ichneumonoidea</taxon>
        <taxon>Braconidae</taxon>
        <taxon>Microgastrinae</taxon>
        <taxon>Cotesia</taxon>
    </lineage>
</organism>
<evidence type="ECO:0000313" key="2">
    <source>
        <dbReference type="Proteomes" id="UP000826195"/>
    </source>
</evidence>
<dbReference type="AlphaFoldDB" id="A0AAV7I2V3"/>